<reference evidence="1 2" key="1">
    <citation type="journal article" date="2023" name="G3 (Bethesda)">
        <title>A chromosome-level genome assembly of Zasmidium syzygii isolated from banana leaves.</title>
        <authorList>
            <person name="van Westerhoven A.C."/>
            <person name="Mehrabi R."/>
            <person name="Talebi R."/>
            <person name="Steentjes M.B.F."/>
            <person name="Corcolon B."/>
            <person name="Chong P.A."/>
            <person name="Kema G.H.J."/>
            <person name="Seidl M.F."/>
        </authorList>
    </citation>
    <scope>NUCLEOTIDE SEQUENCE [LARGE SCALE GENOMIC DNA]</scope>
    <source>
        <strain evidence="1 2">P124</strain>
    </source>
</reference>
<gene>
    <name evidence="1" type="ORF">PRZ48_014669</name>
</gene>
<comment type="caution">
    <text evidence="1">The sequence shown here is derived from an EMBL/GenBank/DDBJ whole genome shotgun (WGS) entry which is preliminary data.</text>
</comment>
<evidence type="ECO:0008006" key="3">
    <source>
        <dbReference type="Google" id="ProtNLM"/>
    </source>
</evidence>
<keyword evidence="2" id="KW-1185">Reference proteome</keyword>
<evidence type="ECO:0000313" key="1">
    <source>
        <dbReference type="EMBL" id="KAK4494371.1"/>
    </source>
</evidence>
<dbReference type="SUPFAM" id="SSF53335">
    <property type="entry name" value="S-adenosyl-L-methionine-dependent methyltransferases"/>
    <property type="match status" value="1"/>
</dbReference>
<organism evidence="1 2">
    <name type="scientific">Zasmidium cellare</name>
    <name type="common">Wine cellar mold</name>
    <name type="synonym">Racodium cellare</name>
    <dbReference type="NCBI Taxonomy" id="395010"/>
    <lineage>
        <taxon>Eukaryota</taxon>
        <taxon>Fungi</taxon>
        <taxon>Dikarya</taxon>
        <taxon>Ascomycota</taxon>
        <taxon>Pezizomycotina</taxon>
        <taxon>Dothideomycetes</taxon>
        <taxon>Dothideomycetidae</taxon>
        <taxon>Mycosphaerellales</taxon>
        <taxon>Mycosphaerellaceae</taxon>
        <taxon>Zasmidium</taxon>
    </lineage>
</organism>
<protein>
    <recommendedName>
        <fullName evidence="3">S-adenosyl-L-methionine-dependent methyltransferase</fullName>
    </recommendedName>
</protein>
<dbReference type="InterPro" id="IPR029063">
    <property type="entry name" value="SAM-dependent_MTases_sf"/>
</dbReference>
<accession>A0ABR0DYW7</accession>
<evidence type="ECO:0000313" key="2">
    <source>
        <dbReference type="Proteomes" id="UP001305779"/>
    </source>
</evidence>
<dbReference type="Proteomes" id="UP001305779">
    <property type="component" value="Unassembled WGS sequence"/>
</dbReference>
<dbReference type="CDD" id="cd02440">
    <property type="entry name" value="AdoMet_MTases"/>
    <property type="match status" value="1"/>
</dbReference>
<dbReference type="PANTHER" id="PTHR43861">
    <property type="entry name" value="TRANS-ACONITATE 2-METHYLTRANSFERASE-RELATED"/>
    <property type="match status" value="1"/>
</dbReference>
<dbReference type="Gene3D" id="3.40.50.150">
    <property type="entry name" value="Vaccinia Virus protein VP39"/>
    <property type="match status" value="1"/>
</dbReference>
<dbReference type="Pfam" id="PF13489">
    <property type="entry name" value="Methyltransf_23"/>
    <property type="match status" value="1"/>
</dbReference>
<proteinExistence type="predicted"/>
<sequence length="285" mass="32751">MSTSQPQPYQLTDNAYPFVPSTAEHNRLEQQCAALNELMLDKPIRAPLKNSQKILDIGCGTGFQTDLLAKMYPNATIIGLDMSPVPDLRPKRDNVIYILGEFNELIEKGHELLQPGTFDLVYQRMLLMGVTSWPQHLESVKSLLKPDGYFESQEMDFWKMYDRDNNLVSQEWHFLDVATRGPAEQGLNLKIAEVLPEHLSQAGFEGVQQEKFPMAFQKGWKERPETEKLAVYLNWACRPWWRRFFEKGAREGEDAEVLYREFERKVVDGEVGVHGLFVATVGRKA</sequence>
<name>A0ABR0DYW7_ZASCE</name>
<dbReference type="EMBL" id="JAXOVC010000014">
    <property type="protein sequence ID" value="KAK4494371.1"/>
    <property type="molecule type" value="Genomic_DNA"/>
</dbReference>